<dbReference type="PANTHER" id="PTHR20992">
    <property type="entry name" value="AT15442P-RELATED"/>
    <property type="match status" value="1"/>
</dbReference>
<feature type="coiled-coil region" evidence="1">
    <location>
        <begin position="368"/>
        <end position="395"/>
    </location>
</feature>
<name>A0A9X3F866_9BACT</name>
<reference evidence="3" key="1">
    <citation type="submission" date="2022-11" db="EMBL/GenBank/DDBJ databases">
        <title>Marilongibacter aestuarii gen. nov., sp. nov., isolated from tidal flat sediment.</title>
        <authorList>
            <person name="Jiayan W."/>
        </authorList>
    </citation>
    <scope>NUCLEOTIDE SEQUENCE</scope>
    <source>
        <strain evidence="3">Z1-6</strain>
    </source>
</reference>
<dbReference type="PANTHER" id="PTHR20992:SF9">
    <property type="entry name" value="AT15442P-RELATED"/>
    <property type="match status" value="1"/>
</dbReference>
<gene>
    <name evidence="3" type="ORF">OU798_18500</name>
</gene>
<feature type="transmembrane region" description="Helical" evidence="2">
    <location>
        <begin position="237"/>
        <end position="258"/>
    </location>
</feature>
<evidence type="ECO:0000313" key="4">
    <source>
        <dbReference type="Proteomes" id="UP001145087"/>
    </source>
</evidence>
<accession>A0A9X3F866</accession>
<dbReference type="AlphaFoldDB" id="A0A9X3F866"/>
<evidence type="ECO:0000256" key="1">
    <source>
        <dbReference type="SAM" id="Coils"/>
    </source>
</evidence>
<evidence type="ECO:0000313" key="3">
    <source>
        <dbReference type="EMBL" id="MCY1722346.1"/>
    </source>
</evidence>
<dbReference type="Pfam" id="PF04087">
    <property type="entry name" value="DUF389"/>
    <property type="match status" value="1"/>
</dbReference>
<keyword evidence="4" id="KW-1185">Reference proteome</keyword>
<dbReference type="EMBL" id="JAPOHD010000053">
    <property type="protein sequence ID" value="MCY1722346.1"/>
    <property type="molecule type" value="Genomic_DNA"/>
</dbReference>
<comment type="caution">
    <text evidence="3">The sequence shown here is derived from an EMBL/GenBank/DDBJ whole genome shotgun (WGS) entry which is preliminary data.</text>
</comment>
<feature type="transmembrane region" description="Helical" evidence="2">
    <location>
        <begin position="47"/>
        <end position="64"/>
    </location>
</feature>
<feature type="transmembrane region" description="Helical" evidence="2">
    <location>
        <begin position="139"/>
        <end position="158"/>
    </location>
</feature>
<evidence type="ECO:0000256" key="2">
    <source>
        <dbReference type="SAM" id="Phobius"/>
    </source>
</evidence>
<keyword evidence="2" id="KW-1133">Transmembrane helix</keyword>
<organism evidence="3 4">
    <name type="scientific">Draconibacterium aestuarii</name>
    <dbReference type="NCBI Taxonomy" id="2998507"/>
    <lineage>
        <taxon>Bacteria</taxon>
        <taxon>Pseudomonadati</taxon>
        <taxon>Bacteroidota</taxon>
        <taxon>Bacteroidia</taxon>
        <taxon>Marinilabiliales</taxon>
        <taxon>Prolixibacteraceae</taxon>
        <taxon>Draconibacterium</taxon>
    </lineage>
</organism>
<protein>
    <submittedName>
        <fullName evidence="3">DUF389 domain-containing protein</fullName>
    </submittedName>
</protein>
<dbReference type="RefSeq" id="WP_343334672.1">
    <property type="nucleotide sequence ID" value="NZ_JAPOHD010000053.1"/>
</dbReference>
<dbReference type="InterPro" id="IPR005240">
    <property type="entry name" value="DUF389"/>
</dbReference>
<keyword evidence="1" id="KW-0175">Coiled coil</keyword>
<feature type="transmembrane region" description="Helical" evidence="2">
    <location>
        <begin position="165"/>
        <end position="187"/>
    </location>
</feature>
<sequence length="478" mass="54035">MDNKANSRYLVVAIRRFLRSILSIHDGTDIPATIEGIKRDIGFRGPTAWILIFSIFIASIGLNINSTAVIIGAMLISPLMGPILGIGLSIGTNDFETLLRSLKNLGIAVSIALVTSTLYFLITPLTIEQSELLARTKPTILDVMVALFGGFAGIVAGSRKEKTSVIPGVAIATALMPPLCTAGYGLATLKLSYFFGAFYLFFINSVFISLATFLVVKYLKFPLVSFLNPVRAKRYRFVLIGFLIITIIPSAVIFYNVIQETRFTIASESFINDECVFDGSELISKKVTFSDTLSTIDLYYIGNDITDDKKLVLQDRVAKYGLAGDKRFPITKRTFVRVHQETDNSIDFERKMVDFNSDLRLKILEDIYTKNEQTIQDKELKIKLLEQEIMRLRVNDTIPFKQISQEIKFHFNEVEKYSFAKATQINTQNDSVRMDTIPVFLMNFNPEMLAEAKLEKRLKIEDWLKVRLNLNNLKVIEY</sequence>
<dbReference type="Proteomes" id="UP001145087">
    <property type="component" value="Unassembled WGS sequence"/>
</dbReference>
<feature type="transmembrane region" description="Helical" evidence="2">
    <location>
        <begin position="70"/>
        <end position="93"/>
    </location>
</feature>
<proteinExistence type="predicted"/>
<feature type="transmembrane region" description="Helical" evidence="2">
    <location>
        <begin position="193"/>
        <end position="216"/>
    </location>
</feature>
<feature type="transmembrane region" description="Helical" evidence="2">
    <location>
        <begin position="105"/>
        <end position="127"/>
    </location>
</feature>
<keyword evidence="2" id="KW-0472">Membrane</keyword>
<keyword evidence="2" id="KW-0812">Transmembrane</keyword>